<dbReference type="AlphaFoldDB" id="A0A1V8SBT1"/>
<accession>A0A1V8SBT1</accession>
<dbReference type="STRING" id="1507870.A0A1V8SBT1"/>
<dbReference type="Gene3D" id="3.80.10.10">
    <property type="entry name" value="Ribonuclease Inhibitor"/>
    <property type="match status" value="1"/>
</dbReference>
<evidence type="ECO:0000313" key="2">
    <source>
        <dbReference type="Proteomes" id="UP000192596"/>
    </source>
</evidence>
<evidence type="ECO:0000313" key="1">
    <source>
        <dbReference type="EMBL" id="OQN96616.1"/>
    </source>
</evidence>
<comment type="caution">
    <text evidence="1">The sequence shown here is derived from an EMBL/GenBank/DDBJ whole genome shotgun (WGS) entry which is preliminary data.</text>
</comment>
<gene>
    <name evidence="1" type="ORF">B0A48_17046</name>
</gene>
<dbReference type="Proteomes" id="UP000192596">
    <property type="component" value="Unassembled WGS sequence"/>
</dbReference>
<keyword evidence="2" id="KW-1185">Reference proteome</keyword>
<dbReference type="InterPro" id="IPR032675">
    <property type="entry name" value="LRR_dom_sf"/>
</dbReference>
<name>A0A1V8SBT1_9PEZI</name>
<sequence>MALDCRSNWEVQMQVRTIQARSINRSTLTHTAVSQEEVSRVVSSPKPPTRPIHLPDEIIIRILEYLAALPDAQTSLASVCLLSRQYYSAAIVFLYRQPILYGKNFDPFTRAICPSINLHVRRSPLSKLVRILDLGRLVHQGSKSVTARLLGRTKEHLEYFRAPQASFAVNCLPALAKCQSLRTLDLSLVSESPPLADLLRTVARIDSLLHLCLPRSSGFGVHSRPTAFAWPAKLEHLALSGGIDDHFSRGVVAFPITLRSLTLEHCPHAKGFAVLHLLRTAVQTLPRLEEVRIAYMPRLSSHALDSILLLLPQISKLSISVDYITPAMFDESHFNHKSVAPLAVFETAGFDPDHIPVTGDYSVFSHAHLRTLELTNSGNPSVDDKISPIDIMLAIDDNVLPALRVVRVAKSLDWQGAALADETEALADALVEASKADWEAKQDHSKSSSRIDPSVVRPWEKWAGVWTFDA</sequence>
<proteinExistence type="predicted"/>
<dbReference type="OrthoDB" id="2125396at2759"/>
<protein>
    <submittedName>
        <fullName evidence="1">Uncharacterized protein</fullName>
    </submittedName>
</protein>
<dbReference type="InParanoid" id="A0A1V8SBT1"/>
<reference evidence="2" key="1">
    <citation type="submission" date="2017-03" db="EMBL/GenBank/DDBJ databases">
        <title>Genomes of endolithic fungi from Antarctica.</title>
        <authorList>
            <person name="Coleine C."/>
            <person name="Masonjones S."/>
            <person name="Stajich J.E."/>
        </authorList>
    </citation>
    <scope>NUCLEOTIDE SEQUENCE [LARGE SCALE GENOMIC DNA]</scope>
    <source>
        <strain evidence="2">CCFEE 5527</strain>
    </source>
</reference>
<organism evidence="1 2">
    <name type="scientific">Cryoendolithus antarcticus</name>
    <dbReference type="NCBI Taxonomy" id="1507870"/>
    <lineage>
        <taxon>Eukaryota</taxon>
        <taxon>Fungi</taxon>
        <taxon>Dikarya</taxon>
        <taxon>Ascomycota</taxon>
        <taxon>Pezizomycotina</taxon>
        <taxon>Dothideomycetes</taxon>
        <taxon>Dothideomycetidae</taxon>
        <taxon>Cladosporiales</taxon>
        <taxon>Cladosporiaceae</taxon>
        <taxon>Cryoendolithus</taxon>
    </lineage>
</organism>
<dbReference type="FunCoup" id="A0A1V8SBT1">
    <property type="interactions" value="64"/>
</dbReference>
<dbReference type="EMBL" id="NAJO01000064">
    <property type="protein sequence ID" value="OQN96616.1"/>
    <property type="molecule type" value="Genomic_DNA"/>
</dbReference>
<dbReference type="SUPFAM" id="SSF52047">
    <property type="entry name" value="RNI-like"/>
    <property type="match status" value="1"/>
</dbReference>